<accession>A0A6N9YND3</accession>
<dbReference type="Proteomes" id="UP000469185">
    <property type="component" value="Unassembled WGS sequence"/>
</dbReference>
<name>A0A6N9YND3_9ACTN</name>
<gene>
    <name evidence="2" type="ORF">G1H11_14195</name>
</gene>
<dbReference type="AlphaFoldDB" id="A0A6N9YND3"/>
<dbReference type="Pfam" id="PF25673">
    <property type="entry name" value="Terminase_7"/>
    <property type="match status" value="1"/>
</dbReference>
<feature type="compositionally biased region" description="Basic and acidic residues" evidence="1">
    <location>
        <begin position="19"/>
        <end position="31"/>
    </location>
</feature>
<dbReference type="RefSeq" id="WP_163819245.1">
    <property type="nucleotide sequence ID" value="NZ_JAAGOB010000007.1"/>
</dbReference>
<organism evidence="2 3">
    <name type="scientific">Phytoactinopolyspora alkaliphila</name>
    <dbReference type="NCBI Taxonomy" id="1783498"/>
    <lineage>
        <taxon>Bacteria</taxon>
        <taxon>Bacillati</taxon>
        <taxon>Actinomycetota</taxon>
        <taxon>Actinomycetes</taxon>
        <taxon>Jiangellales</taxon>
        <taxon>Jiangellaceae</taxon>
        <taxon>Phytoactinopolyspora</taxon>
    </lineage>
</organism>
<dbReference type="InterPro" id="IPR057972">
    <property type="entry name" value="Terminase_7"/>
</dbReference>
<evidence type="ECO:0000313" key="2">
    <source>
        <dbReference type="EMBL" id="NED96457.1"/>
    </source>
</evidence>
<sequence length="157" mass="17763">MPGPEYSANRRRRNVPVKIAERTHLPEDGRDGPVPPLRMGPKRRPLGITRDLWKSWWRSPQATQWHEDTAVWELSRLAAMYDDYFRGRLSVRDQVEMRQLAGQFGLTAKGMAELKWVIGVPGDEPNEAESSTQAQPEEVPDEVAARRRAAFAAASGD</sequence>
<reference evidence="2 3" key="1">
    <citation type="submission" date="2020-02" db="EMBL/GenBank/DDBJ databases">
        <authorList>
            <person name="Li X.-J."/>
            <person name="Feng X.-M."/>
        </authorList>
    </citation>
    <scope>NUCLEOTIDE SEQUENCE [LARGE SCALE GENOMIC DNA]</scope>
    <source>
        <strain evidence="2 3">CGMCC 4.7225</strain>
    </source>
</reference>
<feature type="region of interest" description="Disordered" evidence="1">
    <location>
        <begin position="121"/>
        <end position="157"/>
    </location>
</feature>
<evidence type="ECO:0000256" key="1">
    <source>
        <dbReference type="SAM" id="MobiDB-lite"/>
    </source>
</evidence>
<evidence type="ECO:0000313" key="3">
    <source>
        <dbReference type="Proteomes" id="UP000469185"/>
    </source>
</evidence>
<dbReference type="EMBL" id="JAAGOB010000007">
    <property type="protein sequence ID" value="NED96457.1"/>
    <property type="molecule type" value="Genomic_DNA"/>
</dbReference>
<comment type="caution">
    <text evidence="2">The sequence shown here is derived from an EMBL/GenBank/DDBJ whole genome shotgun (WGS) entry which is preliminary data.</text>
</comment>
<feature type="region of interest" description="Disordered" evidence="1">
    <location>
        <begin position="1"/>
        <end position="43"/>
    </location>
</feature>
<proteinExistence type="predicted"/>
<protein>
    <submittedName>
        <fullName evidence="2">Uncharacterized protein</fullName>
    </submittedName>
</protein>
<keyword evidence="3" id="KW-1185">Reference proteome</keyword>